<evidence type="ECO:0000256" key="1">
    <source>
        <dbReference type="SAM" id="MobiDB-lite"/>
    </source>
</evidence>
<comment type="caution">
    <text evidence="2">The sequence shown here is derived from an EMBL/GenBank/DDBJ whole genome shotgun (WGS) entry which is preliminary data.</text>
</comment>
<keyword evidence="3" id="KW-1185">Reference proteome</keyword>
<feature type="region of interest" description="Disordered" evidence="1">
    <location>
        <begin position="32"/>
        <end position="71"/>
    </location>
</feature>
<reference evidence="2" key="1">
    <citation type="submission" date="2021-03" db="EMBL/GenBank/DDBJ databases">
        <title>Streptomyces poriferae sp. nov., a novel marine sponge-derived Actinobacteria species with anti-MRSA activity.</title>
        <authorList>
            <person name="Sandoval-Powers M."/>
            <person name="Kralova S."/>
            <person name="Nguyen G.-S."/>
            <person name="Fawwal D."/>
            <person name="Degnes K."/>
            <person name="Klinkenberg G."/>
            <person name="Sletta H."/>
            <person name="Wentzel A."/>
            <person name="Liles M.R."/>
        </authorList>
    </citation>
    <scope>NUCLEOTIDE SEQUENCE</scope>
    <source>
        <strain evidence="2">DSM 41794</strain>
    </source>
</reference>
<dbReference type="Proteomes" id="UP000664167">
    <property type="component" value="Unassembled WGS sequence"/>
</dbReference>
<feature type="compositionally biased region" description="Acidic residues" evidence="1">
    <location>
        <begin position="32"/>
        <end position="41"/>
    </location>
</feature>
<evidence type="ECO:0000313" key="2">
    <source>
        <dbReference type="EMBL" id="MBO0518004.1"/>
    </source>
</evidence>
<feature type="compositionally biased region" description="Basic and acidic residues" evidence="1">
    <location>
        <begin position="47"/>
        <end position="71"/>
    </location>
</feature>
<sequence length="71" mass="7866">LELYRERAVALEQEEALGDLVVRWSGGEAEAAEELVSDEFDQGPQPLRDEQAQRAEPDAPEARDDDEGARA</sequence>
<dbReference type="AlphaFoldDB" id="A0A939FH52"/>
<protein>
    <submittedName>
        <fullName evidence="2">Segregation/condensation protein A</fullName>
    </submittedName>
</protein>
<gene>
    <name evidence="2" type="ORF">J0695_40720</name>
</gene>
<dbReference type="EMBL" id="JAFLRJ010001099">
    <property type="protein sequence ID" value="MBO0518004.1"/>
    <property type="molecule type" value="Genomic_DNA"/>
</dbReference>
<organism evidence="2 3">
    <name type="scientific">Streptomyces beijiangensis</name>
    <dbReference type="NCBI Taxonomy" id="163361"/>
    <lineage>
        <taxon>Bacteria</taxon>
        <taxon>Bacillati</taxon>
        <taxon>Actinomycetota</taxon>
        <taxon>Actinomycetes</taxon>
        <taxon>Kitasatosporales</taxon>
        <taxon>Streptomycetaceae</taxon>
        <taxon>Streptomyces</taxon>
    </lineage>
</organism>
<accession>A0A939FH52</accession>
<evidence type="ECO:0000313" key="3">
    <source>
        <dbReference type="Proteomes" id="UP000664167"/>
    </source>
</evidence>
<name>A0A939FH52_9ACTN</name>
<feature type="non-terminal residue" evidence="2">
    <location>
        <position position="1"/>
    </location>
</feature>
<proteinExistence type="predicted"/>